<evidence type="ECO:0000256" key="7">
    <source>
        <dbReference type="ARBA" id="ARBA00023136"/>
    </source>
</evidence>
<evidence type="ECO:0000256" key="5">
    <source>
        <dbReference type="ARBA" id="ARBA00022692"/>
    </source>
</evidence>
<sequence>MFTTLSPAFQGQPSTSTQSQSGWRIALLTAVGAVAAISMIPFVYLLVRASDKPIDEIVQLLFRQKTLEVLATTALLVICVVAINLVLGVAIASGLHFVQLPFRRLLVIPAVLPLAIPSYVFTYTWVALVPSFSGFAAAVFILSISTIPYIILATLAGLRSIDGSQIEVARSLGLNPRQTFSRVVFPQIRGHVSAGALLAGLYTMSDFGAVSLLNVETLTVSIQNMYRASYDRSAAAVISFVLIAFSILFVLADESIKGKSTQSQLLKSLSVKTPLVKKGYLRFATVSIITAFATVAVILPFYVLLTRFFSNPVAIDWASLASATISTVSVAAFGALIALVLSAPLGLLLSGGSSRFANVTNKIVVIAHALPGVVVGLALVSIGSKLGPLYQTTFLLAFAYAILFLAKSVTSMSSSLARVPNSVKDVAATLGMNQWAVVKKVIAPIAAPGIGIGTILVFLTAMKELPATLMLRPTGFETLATQIWSFGSINRFNEAAPYALILVLVAAIPTFLISRPDKDTHSYELESTRGQK</sequence>
<keyword evidence="4" id="KW-0997">Cell inner membrane</keyword>
<evidence type="ECO:0000256" key="8">
    <source>
        <dbReference type="SAM" id="Phobius"/>
    </source>
</evidence>
<feature type="domain" description="ABC transmembrane type-1" evidence="9">
    <location>
        <begin position="324"/>
        <end position="513"/>
    </location>
</feature>
<feature type="transmembrane region" description="Helical" evidence="8">
    <location>
        <begin position="280"/>
        <end position="305"/>
    </location>
</feature>
<proteinExistence type="predicted"/>
<protein>
    <submittedName>
        <fullName evidence="10">Unannotated protein</fullName>
    </submittedName>
</protein>
<accession>A0A6J6JAU7</accession>
<keyword evidence="7 8" id="KW-0472">Membrane</keyword>
<keyword evidence="2" id="KW-0813">Transport</keyword>
<evidence type="ECO:0000256" key="3">
    <source>
        <dbReference type="ARBA" id="ARBA00022475"/>
    </source>
</evidence>
<dbReference type="CDD" id="cd06261">
    <property type="entry name" value="TM_PBP2"/>
    <property type="match status" value="2"/>
</dbReference>
<feature type="transmembrane region" description="Helical" evidence="8">
    <location>
        <begin position="132"/>
        <end position="158"/>
    </location>
</feature>
<feature type="transmembrane region" description="Helical" evidence="8">
    <location>
        <begin position="25"/>
        <end position="47"/>
    </location>
</feature>
<dbReference type="InterPro" id="IPR000515">
    <property type="entry name" value="MetI-like"/>
</dbReference>
<evidence type="ECO:0000256" key="6">
    <source>
        <dbReference type="ARBA" id="ARBA00022989"/>
    </source>
</evidence>
<gene>
    <name evidence="10" type="ORF">UFOPK2046_00491</name>
</gene>
<keyword evidence="6 8" id="KW-1133">Transmembrane helix</keyword>
<feature type="domain" description="ABC transmembrane type-1" evidence="9">
    <location>
        <begin position="70"/>
        <end position="251"/>
    </location>
</feature>
<dbReference type="PANTHER" id="PTHR43357">
    <property type="entry name" value="INNER MEMBRANE ABC TRANSPORTER PERMEASE PROTEIN YDCV"/>
    <property type="match status" value="1"/>
</dbReference>
<feature type="transmembrane region" description="Helical" evidence="8">
    <location>
        <begin position="67"/>
        <end position="93"/>
    </location>
</feature>
<feature type="transmembrane region" description="Helical" evidence="8">
    <location>
        <begin position="441"/>
        <end position="462"/>
    </location>
</feature>
<evidence type="ECO:0000259" key="9">
    <source>
        <dbReference type="PROSITE" id="PS50928"/>
    </source>
</evidence>
<organism evidence="10">
    <name type="scientific">freshwater metagenome</name>
    <dbReference type="NCBI Taxonomy" id="449393"/>
    <lineage>
        <taxon>unclassified sequences</taxon>
        <taxon>metagenomes</taxon>
        <taxon>ecological metagenomes</taxon>
    </lineage>
</organism>
<feature type="transmembrane region" description="Helical" evidence="8">
    <location>
        <begin position="233"/>
        <end position="252"/>
    </location>
</feature>
<dbReference type="PROSITE" id="PS50928">
    <property type="entry name" value="ABC_TM1"/>
    <property type="match status" value="2"/>
</dbReference>
<feature type="transmembrane region" description="Helical" evidence="8">
    <location>
        <begin position="105"/>
        <end position="126"/>
    </location>
</feature>
<evidence type="ECO:0000313" key="10">
    <source>
        <dbReference type="EMBL" id="CAB4633159.1"/>
    </source>
</evidence>
<feature type="transmembrane region" description="Helical" evidence="8">
    <location>
        <begin position="363"/>
        <end position="383"/>
    </location>
</feature>
<dbReference type="AlphaFoldDB" id="A0A6J6JAU7"/>
<evidence type="ECO:0000256" key="1">
    <source>
        <dbReference type="ARBA" id="ARBA00004429"/>
    </source>
</evidence>
<dbReference type="GO" id="GO:0005886">
    <property type="term" value="C:plasma membrane"/>
    <property type="evidence" value="ECO:0007669"/>
    <property type="project" value="UniProtKB-SubCell"/>
</dbReference>
<dbReference type="EMBL" id="CAEZVP010000071">
    <property type="protein sequence ID" value="CAB4633159.1"/>
    <property type="molecule type" value="Genomic_DNA"/>
</dbReference>
<comment type="subcellular location">
    <subcellularLocation>
        <location evidence="1">Cell inner membrane</location>
        <topology evidence="1">Multi-pass membrane protein</topology>
    </subcellularLocation>
</comment>
<keyword evidence="3" id="KW-1003">Cell membrane</keyword>
<evidence type="ECO:0000256" key="4">
    <source>
        <dbReference type="ARBA" id="ARBA00022519"/>
    </source>
</evidence>
<dbReference type="InterPro" id="IPR035906">
    <property type="entry name" value="MetI-like_sf"/>
</dbReference>
<feature type="transmembrane region" description="Helical" evidence="8">
    <location>
        <begin position="495"/>
        <end position="513"/>
    </location>
</feature>
<feature type="transmembrane region" description="Helical" evidence="8">
    <location>
        <begin position="325"/>
        <end position="351"/>
    </location>
</feature>
<dbReference type="GO" id="GO:0055085">
    <property type="term" value="P:transmembrane transport"/>
    <property type="evidence" value="ECO:0007669"/>
    <property type="project" value="InterPro"/>
</dbReference>
<dbReference type="Gene3D" id="1.10.3720.10">
    <property type="entry name" value="MetI-like"/>
    <property type="match status" value="2"/>
</dbReference>
<keyword evidence="5 8" id="KW-0812">Transmembrane</keyword>
<dbReference type="PANTHER" id="PTHR43357:SF3">
    <property type="entry name" value="FE(3+)-TRANSPORT SYSTEM PERMEASE PROTEIN FBPB 2"/>
    <property type="match status" value="1"/>
</dbReference>
<name>A0A6J6JAU7_9ZZZZ</name>
<dbReference type="Pfam" id="PF00528">
    <property type="entry name" value="BPD_transp_1"/>
    <property type="match status" value="2"/>
</dbReference>
<evidence type="ECO:0000256" key="2">
    <source>
        <dbReference type="ARBA" id="ARBA00022448"/>
    </source>
</evidence>
<dbReference type="SUPFAM" id="SSF161098">
    <property type="entry name" value="MetI-like"/>
    <property type="match status" value="2"/>
</dbReference>
<reference evidence="10" key="1">
    <citation type="submission" date="2020-05" db="EMBL/GenBank/DDBJ databases">
        <authorList>
            <person name="Chiriac C."/>
            <person name="Salcher M."/>
            <person name="Ghai R."/>
            <person name="Kavagutti S V."/>
        </authorList>
    </citation>
    <scope>NUCLEOTIDE SEQUENCE</scope>
</reference>